<comment type="catalytic activity">
    <reaction evidence="11">
        <text>GTP + H2O = GDP + phosphate + H(+)</text>
        <dbReference type="Rhea" id="RHEA:19669"/>
        <dbReference type="ChEBI" id="CHEBI:15377"/>
        <dbReference type="ChEBI" id="CHEBI:15378"/>
        <dbReference type="ChEBI" id="CHEBI:37565"/>
        <dbReference type="ChEBI" id="CHEBI:43474"/>
        <dbReference type="ChEBI" id="CHEBI:58189"/>
    </reaction>
    <physiologicalReaction direction="left-to-right" evidence="11">
        <dbReference type="Rhea" id="RHEA:19670"/>
    </physiologicalReaction>
</comment>
<name>A0A9P6FAT3_9FUNG</name>
<keyword evidence="10 15" id="KW-0472">Membrane</keyword>
<feature type="transmembrane region" description="Helical" evidence="15">
    <location>
        <begin position="18"/>
        <end position="38"/>
    </location>
</feature>
<comment type="subcellular location">
    <subcellularLocation>
        <location evidence="2">Endomembrane system</location>
    </subcellularLocation>
    <subcellularLocation>
        <location evidence="1">Membrane</location>
        <topology evidence="1">Multi-pass membrane protein</topology>
    </subcellularLocation>
</comment>
<dbReference type="GO" id="GO:0046872">
    <property type="term" value="F:metal ion binding"/>
    <property type="evidence" value="ECO:0007669"/>
    <property type="project" value="UniProtKB-KW"/>
</dbReference>
<evidence type="ECO:0000256" key="14">
    <source>
        <dbReference type="SAM" id="MobiDB-lite"/>
    </source>
</evidence>
<dbReference type="InterPro" id="IPR039400">
    <property type="entry name" value="RagC/D"/>
</dbReference>
<dbReference type="CDD" id="cd11385">
    <property type="entry name" value="RagC_like"/>
    <property type="match status" value="1"/>
</dbReference>
<keyword evidence="6" id="KW-0547">Nucleotide-binding</keyword>
<dbReference type="GO" id="GO:0005634">
    <property type="term" value="C:nucleus"/>
    <property type="evidence" value="ECO:0007669"/>
    <property type="project" value="TreeGrafter"/>
</dbReference>
<feature type="binding site" evidence="12">
    <location>
        <position position="6"/>
    </location>
    <ligand>
        <name>Ca(2+)</name>
        <dbReference type="ChEBI" id="CHEBI:29108"/>
    </ligand>
</feature>
<comment type="cofactor">
    <cofactor evidence="13">
        <name>Zn(2+)</name>
        <dbReference type="ChEBI" id="CHEBI:29105"/>
    </cofactor>
</comment>
<feature type="transmembrane region" description="Helical" evidence="15">
    <location>
        <begin position="100"/>
        <end position="120"/>
    </location>
</feature>
<evidence type="ECO:0000256" key="6">
    <source>
        <dbReference type="ARBA" id="ARBA00022741"/>
    </source>
</evidence>
<feature type="binding site" evidence="12">
    <location>
        <position position="8"/>
    </location>
    <ligand>
        <name>Ca(2+)</name>
        <dbReference type="ChEBI" id="CHEBI:29108"/>
    </ligand>
</feature>
<evidence type="ECO:0000256" key="3">
    <source>
        <dbReference type="ARBA" id="ARBA00007756"/>
    </source>
</evidence>
<feature type="region of interest" description="Disordered" evidence="14">
    <location>
        <begin position="251"/>
        <end position="281"/>
    </location>
</feature>
<dbReference type="PANTHER" id="PTHR11259:SF2">
    <property type="entry name" value="GH16429P"/>
    <property type="match status" value="1"/>
</dbReference>
<keyword evidence="8 15" id="KW-1133">Transmembrane helix</keyword>
<organism evidence="16 17">
    <name type="scientific">Mortierella hygrophila</name>
    <dbReference type="NCBI Taxonomy" id="979708"/>
    <lineage>
        <taxon>Eukaryota</taxon>
        <taxon>Fungi</taxon>
        <taxon>Fungi incertae sedis</taxon>
        <taxon>Mucoromycota</taxon>
        <taxon>Mortierellomycotina</taxon>
        <taxon>Mortierellomycetes</taxon>
        <taxon>Mortierellales</taxon>
        <taxon>Mortierellaceae</taxon>
        <taxon>Mortierella</taxon>
    </lineage>
</organism>
<evidence type="ECO:0008006" key="18">
    <source>
        <dbReference type="Google" id="ProtNLM"/>
    </source>
</evidence>
<evidence type="ECO:0000256" key="15">
    <source>
        <dbReference type="SAM" id="Phobius"/>
    </source>
</evidence>
<feature type="compositionally biased region" description="Low complexity" evidence="14">
    <location>
        <begin position="258"/>
        <end position="268"/>
    </location>
</feature>
<dbReference type="GO" id="GO:0016811">
    <property type="term" value="F:hydrolase activity, acting on carbon-nitrogen (but not peptide) bonds, in linear amides"/>
    <property type="evidence" value="ECO:0007669"/>
    <property type="project" value="InterPro"/>
</dbReference>
<reference evidence="16" key="1">
    <citation type="journal article" date="2020" name="Fungal Divers.">
        <title>Resolving the Mortierellaceae phylogeny through synthesis of multi-gene phylogenetics and phylogenomics.</title>
        <authorList>
            <person name="Vandepol N."/>
            <person name="Liber J."/>
            <person name="Desiro A."/>
            <person name="Na H."/>
            <person name="Kennedy M."/>
            <person name="Barry K."/>
            <person name="Grigoriev I.V."/>
            <person name="Miller A.N."/>
            <person name="O'Donnell K."/>
            <person name="Stajich J.E."/>
            <person name="Bonito G."/>
        </authorList>
    </citation>
    <scope>NUCLEOTIDE SEQUENCE</scope>
    <source>
        <strain evidence="16">NRRL 2591</strain>
    </source>
</reference>
<dbReference type="GO" id="GO:0006672">
    <property type="term" value="P:ceramide metabolic process"/>
    <property type="evidence" value="ECO:0007669"/>
    <property type="project" value="InterPro"/>
</dbReference>
<dbReference type="PANTHER" id="PTHR11259">
    <property type="entry name" value="RAS-RELATED GTP BINDING RAG/GTR YEAST"/>
    <property type="match status" value="1"/>
</dbReference>
<comment type="similarity">
    <text evidence="3">Belongs to the GTR/RAG GTP-binding protein family.</text>
</comment>
<feature type="transmembrane region" description="Helical" evidence="15">
    <location>
        <begin position="163"/>
        <end position="181"/>
    </location>
</feature>
<dbReference type="FunFam" id="3.40.50.300:FF:000643">
    <property type="entry name" value="Small monomeric GTPase (Gtr2)"/>
    <property type="match status" value="1"/>
</dbReference>
<comment type="caution">
    <text evidence="16">The sequence shown here is derived from an EMBL/GenBank/DDBJ whole genome shotgun (WGS) entry which is preliminary data.</text>
</comment>
<dbReference type="GO" id="GO:0009267">
    <property type="term" value="P:cellular response to starvation"/>
    <property type="evidence" value="ECO:0007669"/>
    <property type="project" value="TreeGrafter"/>
</dbReference>
<keyword evidence="12" id="KW-0106">Calcium</keyword>
<evidence type="ECO:0000256" key="11">
    <source>
        <dbReference type="ARBA" id="ARBA00049117"/>
    </source>
</evidence>
<evidence type="ECO:0000256" key="5">
    <source>
        <dbReference type="ARBA" id="ARBA00022692"/>
    </source>
</evidence>
<dbReference type="Proteomes" id="UP000723463">
    <property type="component" value="Unassembled WGS sequence"/>
</dbReference>
<protein>
    <recommendedName>
        <fullName evidence="18">GTP-binding protein</fullName>
    </recommendedName>
</protein>
<dbReference type="GO" id="GO:0012505">
    <property type="term" value="C:endomembrane system"/>
    <property type="evidence" value="ECO:0007669"/>
    <property type="project" value="UniProtKB-SubCell"/>
</dbReference>
<evidence type="ECO:0000256" key="7">
    <source>
        <dbReference type="ARBA" id="ARBA00022801"/>
    </source>
</evidence>
<feature type="compositionally biased region" description="Polar residues" evidence="14">
    <location>
        <begin position="579"/>
        <end position="598"/>
    </location>
</feature>
<evidence type="ECO:0000256" key="13">
    <source>
        <dbReference type="PIRSR" id="PIRSR608901-2"/>
    </source>
</evidence>
<feature type="transmembrane region" description="Helical" evidence="15">
    <location>
        <begin position="45"/>
        <end position="62"/>
    </location>
</feature>
<dbReference type="GO" id="GO:1904263">
    <property type="term" value="P:positive regulation of TORC1 signaling"/>
    <property type="evidence" value="ECO:0007669"/>
    <property type="project" value="TreeGrafter"/>
</dbReference>
<keyword evidence="17" id="KW-1185">Reference proteome</keyword>
<evidence type="ECO:0000256" key="10">
    <source>
        <dbReference type="ARBA" id="ARBA00023136"/>
    </source>
</evidence>
<evidence type="ECO:0000313" key="17">
    <source>
        <dbReference type="Proteomes" id="UP000723463"/>
    </source>
</evidence>
<feature type="binding site" evidence="12">
    <location>
        <position position="4"/>
    </location>
    <ligand>
        <name>Ca(2+)</name>
        <dbReference type="ChEBI" id="CHEBI:29108"/>
    </ligand>
</feature>
<dbReference type="Pfam" id="PF05875">
    <property type="entry name" value="Ceramidase"/>
    <property type="match status" value="1"/>
</dbReference>
<evidence type="ECO:0000313" key="16">
    <source>
        <dbReference type="EMBL" id="KAF9545944.1"/>
    </source>
</evidence>
<dbReference type="GO" id="GO:0010507">
    <property type="term" value="P:negative regulation of autophagy"/>
    <property type="evidence" value="ECO:0007669"/>
    <property type="project" value="TreeGrafter"/>
</dbReference>
<evidence type="ECO:0000256" key="9">
    <source>
        <dbReference type="ARBA" id="ARBA00023134"/>
    </source>
</evidence>
<feature type="binding site" evidence="13">
    <location>
        <position position="204"/>
    </location>
    <ligand>
        <name>Zn(2+)</name>
        <dbReference type="ChEBI" id="CHEBI:29105"/>
        <note>catalytic</note>
    </ligand>
</feature>
<keyword evidence="12" id="KW-0479">Metal-binding</keyword>
<dbReference type="AlphaFoldDB" id="A0A9P6FAT3"/>
<feature type="transmembrane region" description="Helical" evidence="15">
    <location>
        <begin position="126"/>
        <end position="151"/>
    </location>
</feature>
<dbReference type="Pfam" id="PF04670">
    <property type="entry name" value="Gtr1_RagA"/>
    <property type="match status" value="1"/>
</dbReference>
<evidence type="ECO:0000256" key="1">
    <source>
        <dbReference type="ARBA" id="ARBA00004141"/>
    </source>
</evidence>
<keyword evidence="13" id="KW-0862">Zinc</keyword>
<feature type="compositionally biased region" description="Basic and acidic residues" evidence="14">
    <location>
        <begin position="549"/>
        <end position="563"/>
    </location>
</feature>
<keyword evidence="9" id="KW-0342">GTP-binding</keyword>
<evidence type="ECO:0000256" key="12">
    <source>
        <dbReference type="PIRSR" id="PIRSR608901-1"/>
    </source>
</evidence>
<feature type="binding site" evidence="13">
    <location>
        <position position="63"/>
    </location>
    <ligand>
        <name>Zn(2+)</name>
        <dbReference type="ChEBI" id="CHEBI:29105"/>
        <note>catalytic</note>
    </ligand>
</feature>
<proteinExistence type="inferred from homology"/>
<feature type="binding site" evidence="13">
    <location>
        <position position="200"/>
    </location>
    <ligand>
        <name>Zn(2+)</name>
        <dbReference type="ChEBI" id="CHEBI:29105"/>
        <note>catalytic</note>
    </ligand>
</feature>
<feature type="binding site" evidence="12">
    <location>
        <position position="17"/>
    </location>
    <ligand>
        <name>Ca(2+)</name>
        <dbReference type="ChEBI" id="CHEBI:29108"/>
    </ligand>
</feature>
<dbReference type="GO" id="GO:0000329">
    <property type="term" value="C:fungal-type vacuole membrane"/>
    <property type="evidence" value="ECO:0007669"/>
    <property type="project" value="TreeGrafter"/>
</dbReference>
<feature type="binding site" evidence="12">
    <location>
        <position position="3"/>
    </location>
    <ligand>
        <name>Ca(2+)</name>
        <dbReference type="ChEBI" id="CHEBI:29108"/>
    </ligand>
</feature>
<dbReference type="GO" id="GO:0003924">
    <property type="term" value="F:GTPase activity"/>
    <property type="evidence" value="ECO:0007669"/>
    <property type="project" value="TreeGrafter"/>
</dbReference>
<gene>
    <name evidence="16" type="ORF">EC957_010329</name>
</gene>
<dbReference type="Gene3D" id="3.40.50.300">
    <property type="entry name" value="P-loop containing nucleotide triphosphate hydrolases"/>
    <property type="match status" value="1"/>
</dbReference>
<evidence type="ECO:0000256" key="4">
    <source>
        <dbReference type="ARBA" id="ARBA00009780"/>
    </source>
</evidence>
<comment type="similarity">
    <text evidence="4">Belongs to the alkaline ceramidase family.</text>
</comment>
<dbReference type="InterPro" id="IPR027417">
    <property type="entry name" value="P-loop_NTPase"/>
</dbReference>
<evidence type="ECO:0000256" key="8">
    <source>
        <dbReference type="ARBA" id="ARBA00022989"/>
    </source>
</evidence>
<keyword evidence="7" id="KW-0378">Hydrolase</keyword>
<dbReference type="SUPFAM" id="SSF52540">
    <property type="entry name" value="P-loop containing nucleoside triphosphate hydrolases"/>
    <property type="match status" value="1"/>
</dbReference>
<dbReference type="EMBL" id="JAAAXW010000063">
    <property type="protein sequence ID" value="KAF9545944.1"/>
    <property type="molecule type" value="Genomic_DNA"/>
</dbReference>
<evidence type="ECO:0000256" key="2">
    <source>
        <dbReference type="ARBA" id="ARBA00004308"/>
    </source>
</evidence>
<accession>A0A9P6FAT3</accession>
<dbReference type="Gene3D" id="3.30.450.190">
    <property type="match status" value="1"/>
</dbReference>
<dbReference type="GO" id="GO:1990131">
    <property type="term" value="C:Gtr1-Gtr2 GTPase complex"/>
    <property type="evidence" value="ECO:0007669"/>
    <property type="project" value="TreeGrafter"/>
</dbReference>
<dbReference type="GO" id="GO:0005525">
    <property type="term" value="F:GTP binding"/>
    <property type="evidence" value="ECO:0007669"/>
    <property type="project" value="UniProtKB-KW"/>
</dbReference>
<dbReference type="InterPro" id="IPR006762">
    <property type="entry name" value="Gtr1_RagA"/>
</dbReference>
<dbReference type="InterPro" id="IPR008901">
    <property type="entry name" value="ACER"/>
</dbReference>
<feature type="transmembrane region" description="Helical" evidence="15">
    <location>
        <begin position="68"/>
        <end position="88"/>
    </location>
</feature>
<sequence length="686" mass="77532">MIDWCENNYDISYYVAEFFNSLSSIAMILVGIVGVYLHASFEKRFLLTFGSIAIVGLGSIAFHGTLLFPLQMLDEVPMVYSILALAYCCIENRSYRRYGVWFPVSIALYGLLTTVVLVGAGPHDLMLAFVVFQSSFAFMVLVVMSHIVKIYADIQDVKIRHMWKTTGAIALTAYVFWNIDYRLCEVMQNLPFGLGNPQLHAFWHLGASVGSYLVTLLVCYNRAENLGQSPMMEWKWGLVPHVVVNVKHSNPLRRTTPQQQQSQKQQQQAARTMSYSDYGDNDPIYGDDLADEDRESRPRLMLMGLRRSGKSSIQRVVFHKMTPTETLFLESTSKINKDNIHSFIDFQVWDFPGQMDFFDPTFDTTAIFGEVGALVFVIDSQDDYMEALARLHSTVVAAYRVNPNITFEVFIHKVDGLSEDYKIDTQRDIQQTTTDELADAGLENVQLAFYLTSIYDHSIFEAFSKVIQKLIPQLPTLENLLNILCANSGIEKAFLFDVISKIYIATDSSPVDSQSYEICSDMIDVIIDISSIYGRAAIGAKSQGYLDDQQDRSDDWTHQQDGHDDYEDSNGGGHGHSQAVVSNSSRAGSLNNQPVQSGGNHEAFSVIKMGNGTVLYLREVNKYLALICLLRAETFEKQGLIDYNVHCFKEAMDQVFELKRAERTRREMEANQLLEQQQHNGLYGHG</sequence>
<feature type="region of interest" description="Disordered" evidence="14">
    <location>
        <begin position="546"/>
        <end position="598"/>
    </location>
</feature>
<keyword evidence="5 15" id="KW-0812">Transmembrane</keyword>